<reference evidence="2" key="1">
    <citation type="submission" date="2009-11" db="EMBL/GenBank/DDBJ databases">
        <title>The complete chromosome of Xylanimonas cellulosilytica DSM 15894.</title>
        <authorList>
            <consortium name="US DOE Joint Genome Institute (JGI-PGF)"/>
            <person name="Lucas S."/>
            <person name="Copeland A."/>
            <person name="Lapidus A."/>
            <person name="Glavina del Rio T."/>
            <person name="Dalin E."/>
            <person name="Tice H."/>
            <person name="Bruce D."/>
            <person name="Goodwin L."/>
            <person name="Pitluck S."/>
            <person name="Kyrpides N."/>
            <person name="Mavromatis K."/>
            <person name="Ivanova N."/>
            <person name="Mikhailova N."/>
            <person name="Foster B."/>
            <person name="Clum A."/>
            <person name="Brettin T."/>
            <person name="Detter J.C."/>
            <person name="Han C."/>
            <person name="Larimer F."/>
            <person name="Land M."/>
            <person name="Hauser L."/>
            <person name="Markowitz V."/>
            <person name="Cheng J.F."/>
            <person name="Hugenholtz P."/>
            <person name="Woyke T."/>
            <person name="Wu D."/>
            <person name="Gehrich-Schroeter G."/>
            <person name="Schneider S."/>
            <person name="Pukall S.R."/>
            <person name="Klenk H.P."/>
            <person name="Eisen J.A."/>
        </authorList>
    </citation>
    <scope>NUCLEOTIDE SEQUENCE [LARGE SCALE GENOMIC DNA]</scope>
    <source>
        <strain evidence="2">DSM 15894 / CECT 5975 / LMG 20990 / XIL07</strain>
    </source>
</reference>
<dbReference type="InterPro" id="IPR041492">
    <property type="entry name" value="HAD_2"/>
</dbReference>
<proteinExistence type="predicted"/>
<keyword evidence="2" id="KW-1185">Reference proteome</keyword>
<evidence type="ECO:0000313" key="1">
    <source>
        <dbReference type="EMBL" id="ACZ29403.1"/>
    </source>
</evidence>
<dbReference type="InterPro" id="IPR023198">
    <property type="entry name" value="PGP-like_dom2"/>
</dbReference>
<dbReference type="Pfam" id="PF13419">
    <property type="entry name" value="HAD_2"/>
    <property type="match status" value="1"/>
</dbReference>
<evidence type="ECO:0000313" key="2">
    <source>
        <dbReference type="Proteomes" id="UP000002255"/>
    </source>
</evidence>
<organism evidence="1 2">
    <name type="scientific">Xylanimonas cellulosilytica (strain DSM 15894 / JCM 12276 / CECT 5975 / KCTC 9989 / LMG 20990 / NBRC 107835 / XIL07)</name>
    <dbReference type="NCBI Taxonomy" id="446471"/>
    <lineage>
        <taxon>Bacteria</taxon>
        <taxon>Bacillati</taxon>
        <taxon>Actinomycetota</taxon>
        <taxon>Actinomycetes</taxon>
        <taxon>Micrococcales</taxon>
        <taxon>Promicromonosporaceae</taxon>
        <taxon>Xylanimonas</taxon>
    </lineage>
</organism>
<dbReference type="SFLD" id="SFLDG01129">
    <property type="entry name" value="C1.5:_HAD__Beta-PGM__Phosphata"/>
    <property type="match status" value="1"/>
</dbReference>
<dbReference type="GO" id="GO:0005829">
    <property type="term" value="C:cytosol"/>
    <property type="evidence" value="ECO:0007669"/>
    <property type="project" value="TreeGrafter"/>
</dbReference>
<dbReference type="KEGG" id="xce:Xcel_0364"/>
<dbReference type="Proteomes" id="UP000002255">
    <property type="component" value="Chromosome"/>
</dbReference>
<name>D1BVD2_XYLCX</name>
<dbReference type="InterPro" id="IPR036412">
    <property type="entry name" value="HAD-like_sf"/>
</dbReference>
<reference evidence="1 2" key="2">
    <citation type="journal article" date="2010" name="Stand. Genomic Sci.">
        <title>Complete genome sequence of Xylanimonas cellulosilytica type strain (XIL07).</title>
        <authorList>
            <person name="Foster B."/>
            <person name="Pukall R."/>
            <person name="Abt B."/>
            <person name="Nolan M."/>
            <person name="Glavina Del Rio T."/>
            <person name="Chen F."/>
            <person name="Lucas S."/>
            <person name="Tice H."/>
            <person name="Pitluck S."/>
            <person name="Cheng J.-F."/>
            <person name="Chertkov O."/>
            <person name="Brettin T."/>
            <person name="Han C."/>
            <person name="Detter J.C."/>
            <person name="Bruce D."/>
            <person name="Goodwin L."/>
            <person name="Ivanova N."/>
            <person name="Mavromatis K."/>
            <person name="Pati A."/>
            <person name="Mikhailova N."/>
            <person name="Chen A."/>
            <person name="Palaniappan K."/>
            <person name="Land M."/>
            <person name="Hauser L."/>
            <person name="Chang Y.-J."/>
            <person name="Jeffries C.D."/>
            <person name="Chain P."/>
            <person name="Rohde M."/>
            <person name="Goeker M."/>
            <person name="Bristow J."/>
            <person name="Eisen J.A."/>
            <person name="Markowitz V."/>
            <person name="Hugenholtz P."/>
            <person name="Kyrpides N.C."/>
            <person name="Klenk H.-P."/>
            <person name="Lapidus A."/>
        </authorList>
    </citation>
    <scope>NUCLEOTIDE SEQUENCE [LARGE SCALE GENOMIC DNA]</scope>
    <source>
        <strain evidence="2">DSM 15894 / CECT 5975 / LMG 20990 / XIL07</strain>
    </source>
</reference>
<dbReference type="Gene3D" id="1.10.150.240">
    <property type="entry name" value="Putative phosphatase, domain 2"/>
    <property type="match status" value="1"/>
</dbReference>
<dbReference type="InterPro" id="IPR023214">
    <property type="entry name" value="HAD_sf"/>
</dbReference>
<dbReference type="GO" id="GO:0004713">
    <property type="term" value="F:protein tyrosine kinase activity"/>
    <property type="evidence" value="ECO:0007669"/>
    <property type="project" value="TreeGrafter"/>
</dbReference>
<dbReference type="EMBL" id="CP001821">
    <property type="protein sequence ID" value="ACZ29403.1"/>
    <property type="molecule type" value="Genomic_DNA"/>
</dbReference>
<dbReference type="eggNOG" id="COG0546">
    <property type="taxonomic scope" value="Bacteria"/>
</dbReference>
<dbReference type="GO" id="GO:0016787">
    <property type="term" value="F:hydrolase activity"/>
    <property type="evidence" value="ECO:0007669"/>
    <property type="project" value="UniProtKB-KW"/>
</dbReference>
<dbReference type="SUPFAM" id="SSF56784">
    <property type="entry name" value="HAD-like"/>
    <property type="match status" value="1"/>
</dbReference>
<sequence length="229" mass="23566">MTLVLLDLDGTLMDSAPGITRSAAHAFRVLGLPVPDDAALRSFVGPPIGDSLRAHGVPADRVADGVAAYREVFRETGMWENAVFEGIPAQLALLREAGCTLAVATSKPEVFAVPIAERFGLAPLIDGVFGAPLDESGSKAGVIAKALAALGWSGEPALMVGDRVYDVVGAREHGIDTLGVSWGYPTGDELVQAGAVQVIDDVADLAPTALTLLARPTVSPTAHPSAPTP</sequence>
<dbReference type="AlphaFoldDB" id="D1BVD2"/>
<dbReference type="HOGENOM" id="CLU_045011_19_4_11"/>
<accession>D1BVD2</accession>
<protein>
    <submittedName>
        <fullName evidence="1">Haloacid dehalogenase domain protein hydrolase</fullName>
    </submittedName>
</protein>
<dbReference type="STRING" id="446471.Xcel_0364"/>
<dbReference type="SFLD" id="SFLDS00003">
    <property type="entry name" value="Haloacid_Dehalogenase"/>
    <property type="match status" value="1"/>
</dbReference>
<gene>
    <name evidence="1" type="ordered locus">Xcel_0364</name>
</gene>
<dbReference type="RefSeq" id="WP_012877148.1">
    <property type="nucleotide sequence ID" value="NC_013530.1"/>
</dbReference>
<dbReference type="PANTHER" id="PTHR43434:SF20">
    <property type="entry name" value="5'-NUCLEOTIDASE"/>
    <property type="match status" value="1"/>
</dbReference>
<dbReference type="InterPro" id="IPR050155">
    <property type="entry name" value="HAD-like_hydrolase_sf"/>
</dbReference>
<dbReference type="PANTHER" id="PTHR43434">
    <property type="entry name" value="PHOSPHOGLYCOLATE PHOSPHATASE"/>
    <property type="match status" value="1"/>
</dbReference>
<keyword evidence="1" id="KW-0378">Hydrolase</keyword>
<dbReference type="Gene3D" id="3.40.50.1000">
    <property type="entry name" value="HAD superfamily/HAD-like"/>
    <property type="match status" value="1"/>
</dbReference>